<evidence type="ECO:0000313" key="4">
    <source>
        <dbReference type="Proteomes" id="UP001246372"/>
    </source>
</evidence>
<evidence type="ECO:0000313" key="3">
    <source>
        <dbReference type="EMBL" id="MDT9000009.1"/>
    </source>
</evidence>
<keyword evidence="4" id="KW-1185">Reference proteome</keyword>
<reference evidence="3" key="1">
    <citation type="submission" date="2023-09" db="EMBL/GenBank/DDBJ databases">
        <title>Paucibacter sp. APW11 Genome sequencing and assembly.</title>
        <authorList>
            <person name="Kim I."/>
        </authorList>
    </citation>
    <scope>NUCLEOTIDE SEQUENCE</scope>
    <source>
        <strain evidence="3">APW11</strain>
    </source>
</reference>
<sequence>MTGERDLFTASELPASQLAGLRCAFPPLHRVERALLADGQTVGLLSALRPEQGWPRFWVWLPVAETAEGRLQPLQQGPLLAQAWLQAFVAPQAAPGDALRGQLPLAYFPPARDPAGRRCGLLCLFVYADLRSQRRQQGGAVRSAGLEQALQDALAMPPDELRPGFTPRPSERPEEAEAEGLSFVLAACQYPPGLFDPQQAADVAPAHAGPAHASLSRLLHFCRSAGAGEAVSLLLLAGDAIYADPSGGLADAHNSVERFARPYQQLKAGLLRQLPPSVERIVHGLDDHEIEDNWEPRADRERPAQSTVGPYFASAIDAAWAARWEAGERPGLREHFWHHFDWRGAAFFVADARSERQWRHLEVLDSAHIMGAAQRQALRHWLRDRAERPRFVMSGSMLLPRRMSVREQPAMALRSDAWDGYPASLHALLAMLWAEQARGVVFLSGDEHRSGHVSAEISLVSGDARGRAPVRLHSIHSSALYAPWPFAVSRVEDFAAPDRFEFPGPEGQVLCCTVSRWADHPGDGFALLRLQPQGGRSCCLQLWYDKARRPLLQDGQLRRPDAELALG</sequence>
<feature type="region of interest" description="Disordered" evidence="1">
    <location>
        <begin position="156"/>
        <end position="176"/>
    </location>
</feature>
<dbReference type="Pfam" id="PF09423">
    <property type="entry name" value="PhoD"/>
    <property type="match status" value="1"/>
</dbReference>
<dbReference type="Proteomes" id="UP001246372">
    <property type="component" value="Unassembled WGS sequence"/>
</dbReference>
<dbReference type="InterPro" id="IPR018946">
    <property type="entry name" value="PhoD-like_MPP"/>
</dbReference>
<protein>
    <submittedName>
        <fullName evidence="3">Alkaline phosphatase D family protein</fullName>
    </submittedName>
</protein>
<organism evidence="3 4">
    <name type="scientific">Roseateles aquae</name>
    <dbReference type="NCBI Taxonomy" id="3077235"/>
    <lineage>
        <taxon>Bacteria</taxon>
        <taxon>Pseudomonadati</taxon>
        <taxon>Pseudomonadota</taxon>
        <taxon>Betaproteobacteria</taxon>
        <taxon>Burkholderiales</taxon>
        <taxon>Sphaerotilaceae</taxon>
        <taxon>Roseateles</taxon>
    </lineage>
</organism>
<accession>A0ABU3PBR1</accession>
<comment type="caution">
    <text evidence="3">The sequence shown here is derived from an EMBL/GenBank/DDBJ whole genome shotgun (WGS) entry which is preliminary data.</text>
</comment>
<dbReference type="SUPFAM" id="SSF56300">
    <property type="entry name" value="Metallo-dependent phosphatases"/>
    <property type="match status" value="1"/>
</dbReference>
<dbReference type="RefSeq" id="WP_315650556.1">
    <property type="nucleotide sequence ID" value="NZ_JAVXZY010000004.1"/>
</dbReference>
<dbReference type="InterPro" id="IPR038607">
    <property type="entry name" value="PhoD-like_sf"/>
</dbReference>
<gene>
    <name evidence="3" type="ORF">RQP53_12105</name>
</gene>
<name>A0ABU3PBR1_9BURK</name>
<feature type="domain" description="PhoD-like phosphatase metallophosphatase" evidence="2">
    <location>
        <begin position="230"/>
        <end position="450"/>
    </location>
</feature>
<dbReference type="PANTHER" id="PTHR43606:SF2">
    <property type="entry name" value="ALKALINE PHOSPHATASE FAMILY PROTEIN (AFU_ORTHOLOGUE AFUA_5G03860)"/>
    <property type="match status" value="1"/>
</dbReference>
<dbReference type="Gene3D" id="3.60.21.70">
    <property type="entry name" value="PhoD-like phosphatase"/>
    <property type="match status" value="1"/>
</dbReference>
<dbReference type="InterPro" id="IPR052900">
    <property type="entry name" value="Phospholipid_Metab_Enz"/>
</dbReference>
<evidence type="ECO:0000259" key="2">
    <source>
        <dbReference type="Pfam" id="PF09423"/>
    </source>
</evidence>
<dbReference type="EMBL" id="JAVXZY010000004">
    <property type="protein sequence ID" value="MDT9000009.1"/>
    <property type="molecule type" value="Genomic_DNA"/>
</dbReference>
<proteinExistence type="predicted"/>
<dbReference type="PANTHER" id="PTHR43606">
    <property type="entry name" value="PHOSPHATASE, PUTATIVE (AFU_ORTHOLOGUE AFUA_6G08710)-RELATED"/>
    <property type="match status" value="1"/>
</dbReference>
<dbReference type="InterPro" id="IPR029052">
    <property type="entry name" value="Metallo-depent_PP-like"/>
</dbReference>
<evidence type="ECO:0000256" key="1">
    <source>
        <dbReference type="SAM" id="MobiDB-lite"/>
    </source>
</evidence>